<sequence length="146" mass="16967">MTRFLSTSTTYARNDHRPPGPLDTVRRQMREGTARPSFARFILEHQKQYQLEDKQLGYIAGGMWRPVTLGGFAHRATKDIIWNNYLIPAGATVIGNHWAIANDPKVFPEPHKFNPHSRRPTYNWIQGWRVRKYLRLLDAALQVSEL</sequence>
<dbReference type="InterPro" id="IPR050364">
    <property type="entry name" value="Cytochrome_P450_fung"/>
</dbReference>
<keyword evidence="4" id="KW-0479">Metal-binding</keyword>
<dbReference type="RefSeq" id="XP_041156120.1">
    <property type="nucleotide sequence ID" value="XM_041307270.1"/>
</dbReference>
<reference evidence="9" key="1">
    <citation type="journal article" date="2020" name="New Phytol.">
        <title>Comparative genomics reveals dynamic genome evolution in host specialist ectomycorrhizal fungi.</title>
        <authorList>
            <person name="Lofgren L.A."/>
            <person name="Nguyen N.H."/>
            <person name="Vilgalys R."/>
            <person name="Ruytinx J."/>
            <person name="Liao H.L."/>
            <person name="Branco S."/>
            <person name="Kuo A."/>
            <person name="LaButti K."/>
            <person name="Lipzen A."/>
            <person name="Andreopoulos W."/>
            <person name="Pangilinan J."/>
            <person name="Riley R."/>
            <person name="Hundley H."/>
            <person name="Na H."/>
            <person name="Barry K."/>
            <person name="Grigoriev I.V."/>
            <person name="Stajich J.E."/>
            <person name="Kennedy P.G."/>
        </authorList>
    </citation>
    <scope>NUCLEOTIDE SEQUENCE</scope>
    <source>
        <strain evidence="9">S12</strain>
    </source>
</reference>
<evidence type="ECO:0000313" key="10">
    <source>
        <dbReference type="Proteomes" id="UP000719766"/>
    </source>
</evidence>
<keyword evidence="7" id="KW-0503">Monooxygenase</keyword>
<dbReference type="GO" id="GO:0016705">
    <property type="term" value="F:oxidoreductase activity, acting on paired donors, with incorporation or reduction of molecular oxygen"/>
    <property type="evidence" value="ECO:0007669"/>
    <property type="project" value="InterPro"/>
</dbReference>
<feature type="compositionally biased region" description="Polar residues" evidence="8">
    <location>
        <begin position="1"/>
        <end position="12"/>
    </location>
</feature>
<evidence type="ECO:0000256" key="4">
    <source>
        <dbReference type="ARBA" id="ARBA00022723"/>
    </source>
</evidence>
<evidence type="ECO:0000256" key="2">
    <source>
        <dbReference type="ARBA" id="ARBA00010617"/>
    </source>
</evidence>
<keyword evidence="10" id="KW-1185">Reference proteome</keyword>
<dbReference type="OrthoDB" id="2685000at2759"/>
<comment type="cofactor">
    <cofactor evidence="1">
        <name>heme</name>
        <dbReference type="ChEBI" id="CHEBI:30413"/>
    </cofactor>
</comment>
<dbReference type="PANTHER" id="PTHR46300">
    <property type="entry name" value="P450, PUTATIVE (EUROFUNG)-RELATED-RELATED"/>
    <property type="match status" value="1"/>
</dbReference>
<keyword evidence="3" id="KW-0349">Heme</keyword>
<dbReference type="InterPro" id="IPR001128">
    <property type="entry name" value="Cyt_P450"/>
</dbReference>
<protein>
    <submittedName>
        <fullName evidence="9">Uncharacterized protein</fullName>
    </submittedName>
</protein>
<accession>A0A9P7AIC9</accession>
<evidence type="ECO:0000256" key="7">
    <source>
        <dbReference type="ARBA" id="ARBA00023033"/>
    </source>
</evidence>
<evidence type="ECO:0000256" key="6">
    <source>
        <dbReference type="ARBA" id="ARBA00023004"/>
    </source>
</evidence>
<dbReference type="InterPro" id="IPR036396">
    <property type="entry name" value="Cyt_P450_sf"/>
</dbReference>
<name>A0A9P7AIC9_9AGAM</name>
<gene>
    <name evidence="9" type="ORF">HD556DRAFT_1447446</name>
</gene>
<dbReference type="Proteomes" id="UP000719766">
    <property type="component" value="Unassembled WGS sequence"/>
</dbReference>
<dbReference type="SUPFAM" id="SSF48264">
    <property type="entry name" value="Cytochrome P450"/>
    <property type="match status" value="1"/>
</dbReference>
<feature type="compositionally biased region" description="Basic and acidic residues" evidence="8">
    <location>
        <begin position="13"/>
        <end position="24"/>
    </location>
</feature>
<keyword evidence="5" id="KW-0560">Oxidoreductase</keyword>
<dbReference type="Gene3D" id="1.10.630.10">
    <property type="entry name" value="Cytochrome P450"/>
    <property type="match status" value="1"/>
</dbReference>
<proteinExistence type="inferred from homology"/>
<evidence type="ECO:0000313" key="9">
    <source>
        <dbReference type="EMBL" id="KAG1788973.1"/>
    </source>
</evidence>
<dbReference type="AlphaFoldDB" id="A0A9P7AIC9"/>
<dbReference type="GeneID" id="64601034"/>
<dbReference type="GO" id="GO:0020037">
    <property type="term" value="F:heme binding"/>
    <property type="evidence" value="ECO:0007669"/>
    <property type="project" value="InterPro"/>
</dbReference>
<evidence type="ECO:0000256" key="3">
    <source>
        <dbReference type="ARBA" id="ARBA00022617"/>
    </source>
</evidence>
<evidence type="ECO:0000256" key="8">
    <source>
        <dbReference type="SAM" id="MobiDB-lite"/>
    </source>
</evidence>
<comment type="caution">
    <text evidence="9">The sequence shown here is derived from an EMBL/GenBank/DDBJ whole genome shotgun (WGS) entry which is preliminary data.</text>
</comment>
<comment type="similarity">
    <text evidence="2">Belongs to the cytochrome P450 family.</text>
</comment>
<evidence type="ECO:0000256" key="5">
    <source>
        <dbReference type="ARBA" id="ARBA00023002"/>
    </source>
</evidence>
<dbReference type="GO" id="GO:0004497">
    <property type="term" value="F:monooxygenase activity"/>
    <property type="evidence" value="ECO:0007669"/>
    <property type="project" value="UniProtKB-KW"/>
</dbReference>
<organism evidence="9 10">
    <name type="scientific">Suillus plorans</name>
    <dbReference type="NCBI Taxonomy" id="116603"/>
    <lineage>
        <taxon>Eukaryota</taxon>
        <taxon>Fungi</taxon>
        <taxon>Dikarya</taxon>
        <taxon>Basidiomycota</taxon>
        <taxon>Agaricomycotina</taxon>
        <taxon>Agaricomycetes</taxon>
        <taxon>Agaricomycetidae</taxon>
        <taxon>Boletales</taxon>
        <taxon>Suillineae</taxon>
        <taxon>Suillaceae</taxon>
        <taxon>Suillus</taxon>
    </lineage>
</organism>
<keyword evidence="6" id="KW-0408">Iron</keyword>
<dbReference type="Pfam" id="PF00067">
    <property type="entry name" value="p450"/>
    <property type="match status" value="1"/>
</dbReference>
<feature type="region of interest" description="Disordered" evidence="8">
    <location>
        <begin position="1"/>
        <end position="24"/>
    </location>
</feature>
<dbReference type="GO" id="GO:0005506">
    <property type="term" value="F:iron ion binding"/>
    <property type="evidence" value="ECO:0007669"/>
    <property type="project" value="InterPro"/>
</dbReference>
<dbReference type="EMBL" id="JABBWE010000063">
    <property type="protein sequence ID" value="KAG1788973.1"/>
    <property type="molecule type" value="Genomic_DNA"/>
</dbReference>
<evidence type="ECO:0000256" key="1">
    <source>
        <dbReference type="ARBA" id="ARBA00001971"/>
    </source>
</evidence>